<feature type="active site" description="Proton acceptor" evidence="13">
    <location>
        <position position="266"/>
    </location>
</feature>
<organism evidence="17 18">
    <name type="scientific">Candidatus Atopostipes pullistercoris</name>
    <dbReference type="NCBI Taxonomy" id="2838467"/>
    <lineage>
        <taxon>Bacteria</taxon>
        <taxon>Bacillati</taxon>
        <taxon>Bacillota</taxon>
        <taxon>Bacilli</taxon>
        <taxon>Lactobacillales</taxon>
        <taxon>Carnobacteriaceae</taxon>
        <taxon>Atopostipes</taxon>
    </lineage>
</organism>
<evidence type="ECO:0000256" key="12">
    <source>
        <dbReference type="ARBA" id="ARBA00073459"/>
    </source>
</evidence>
<evidence type="ECO:0000256" key="7">
    <source>
        <dbReference type="ARBA" id="ARBA00022723"/>
    </source>
</evidence>
<keyword evidence="10 14" id="KW-0460">Magnesium</keyword>
<reference evidence="17" key="2">
    <citation type="submission" date="2021-04" db="EMBL/GenBank/DDBJ databases">
        <authorList>
            <person name="Gilroy R."/>
        </authorList>
    </citation>
    <scope>NUCLEOTIDE SEQUENCE</scope>
    <source>
        <strain evidence="17">CHK169-4300</strain>
    </source>
</reference>
<keyword evidence="6" id="KW-0540">Nuclease</keyword>
<keyword evidence="5" id="KW-0963">Cytoplasm</keyword>
<dbReference type="GO" id="GO:0003677">
    <property type="term" value="F:DNA binding"/>
    <property type="evidence" value="ECO:0007669"/>
    <property type="project" value="InterPro"/>
</dbReference>
<dbReference type="PANTHER" id="PTHR22748">
    <property type="entry name" value="AP ENDONUCLEASE"/>
    <property type="match status" value="1"/>
</dbReference>
<dbReference type="GO" id="GO:0008081">
    <property type="term" value="F:phosphoric diester hydrolase activity"/>
    <property type="evidence" value="ECO:0007669"/>
    <property type="project" value="TreeGrafter"/>
</dbReference>
<dbReference type="EMBL" id="DXAZ01000102">
    <property type="protein sequence ID" value="HIZ71399.1"/>
    <property type="molecule type" value="Genomic_DNA"/>
</dbReference>
<dbReference type="NCBIfam" id="TIGR00633">
    <property type="entry name" value="xth"/>
    <property type="match status" value="1"/>
</dbReference>
<evidence type="ECO:0000256" key="11">
    <source>
        <dbReference type="ARBA" id="ARBA00057465"/>
    </source>
</evidence>
<keyword evidence="8" id="KW-0378">Hydrolase</keyword>
<dbReference type="FunFam" id="3.60.10.10:FF:000054">
    <property type="entry name" value="Exodeoxyribonuclease III"/>
    <property type="match status" value="1"/>
</dbReference>
<evidence type="ECO:0000256" key="6">
    <source>
        <dbReference type="ARBA" id="ARBA00022722"/>
    </source>
</evidence>
<evidence type="ECO:0000313" key="17">
    <source>
        <dbReference type="EMBL" id="HIZ71399.1"/>
    </source>
</evidence>
<feature type="binding site" evidence="14">
    <location>
        <position position="44"/>
    </location>
    <ligand>
        <name>Mg(2+)</name>
        <dbReference type="ChEBI" id="CHEBI:18420"/>
        <label>1</label>
    </ligand>
</feature>
<feature type="binding site" evidence="14">
    <location>
        <position position="169"/>
    </location>
    <ligand>
        <name>Mg(2+)</name>
        <dbReference type="ChEBI" id="CHEBI:18420"/>
        <label>1</label>
    </ligand>
</feature>
<dbReference type="AlphaFoldDB" id="A0A9D2G1Q5"/>
<dbReference type="PROSITE" id="PS00728">
    <property type="entry name" value="AP_NUCLEASE_F1_3"/>
    <property type="match status" value="1"/>
</dbReference>
<dbReference type="SUPFAM" id="SSF56219">
    <property type="entry name" value="DNase I-like"/>
    <property type="match status" value="1"/>
</dbReference>
<reference evidence="17" key="1">
    <citation type="journal article" date="2021" name="PeerJ">
        <title>Extensive microbial diversity within the chicken gut microbiome revealed by metagenomics and culture.</title>
        <authorList>
            <person name="Gilroy R."/>
            <person name="Ravi A."/>
            <person name="Getino M."/>
            <person name="Pursley I."/>
            <person name="Horton D.L."/>
            <person name="Alikhan N.F."/>
            <person name="Baker D."/>
            <person name="Gharbi K."/>
            <person name="Hall N."/>
            <person name="Watson M."/>
            <person name="Adriaenssens E.M."/>
            <person name="Foster-Nyarko E."/>
            <person name="Jarju S."/>
            <person name="Secka A."/>
            <person name="Antonio M."/>
            <person name="Oren A."/>
            <person name="Chaudhuri R.R."/>
            <person name="La Ragione R."/>
            <person name="Hildebrand F."/>
            <person name="Pallen M.J."/>
        </authorList>
    </citation>
    <scope>NUCLEOTIDE SEQUENCE</scope>
    <source>
        <strain evidence="17">CHK169-4300</strain>
    </source>
</reference>
<evidence type="ECO:0000256" key="14">
    <source>
        <dbReference type="PIRSR" id="PIRSR604808-2"/>
    </source>
</evidence>
<dbReference type="PANTHER" id="PTHR22748:SF6">
    <property type="entry name" value="DNA-(APURINIC OR APYRIMIDINIC SITE) ENDONUCLEASE"/>
    <property type="match status" value="1"/>
</dbReference>
<feature type="domain" description="Endonuclease/exonuclease/phosphatase" evidence="16">
    <location>
        <begin position="4"/>
        <end position="249"/>
    </location>
</feature>
<dbReference type="GO" id="GO:0046872">
    <property type="term" value="F:metal ion binding"/>
    <property type="evidence" value="ECO:0007669"/>
    <property type="project" value="UniProtKB-KW"/>
</dbReference>
<evidence type="ECO:0000256" key="5">
    <source>
        <dbReference type="ARBA" id="ARBA00022490"/>
    </source>
</evidence>
<dbReference type="GO" id="GO:0006284">
    <property type="term" value="P:base-excision repair"/>
    <property type="evidence" value="ECO:0007669"/>
    <property type="project" value="TreeGrafter"/>
</dbReference>
<dbReference type="GO" id="GO:0003906">
    <property type="term" value="F:DNA-(apurinic or apyrimidinic site) endonuclease activity"/>
    <property type="evidence" value="ECO:0007669"/>
    <property type="project" value="TreeGrafter"/>
</dbReference>
<dbReference type="GO" id="GO:0008311">
    <property type="term" value="F:double-stranded DNA 3'-5' DNA exonuclease activity"/>
    <property type="evidence" value="ECO:0007669"/>
    <property type="project" value="UniProtKB-EC"/>
</dbReference>
<gene>
    <name evidence="17" type="ORF">H9808_06505</name>
</gene>
<protein>
    <recommendedName>
        <fullName evidence="12">Exodeoxyribonuclease</fullName>
        <ecNumber evidence="4">3.1.11.2</ecNumber>
    </recommendedName>
</protein>
<keyword evidence="9" id="KW-0269">Exonuclease</keyword>
<comment type="similarity">
    <text evidence="3">Belongs to the DNA repair enzymes AP/ExoA family.</text>
</comment>
<feature type="site" description="Transition state stabilizer" evidence="15">
    <location>
        <position position="169"/>
    </location>
</feature>
<keyword evidence="14" id="KW-0464">Manganese</keyword>
<accession>A0A9D2G1Q5</accession>
<evidence type="ECO:0000259" key="16">
    <source>
        <dbReference type="Pfam" id="PF03372"/>
    </source>
</evidence>
<evidence type="ECO:0000256" key="1">
    <source>
        <dbReference type="ARBA" id="ARBA00000493"/>
    </source>
</evidence>
<dbReference type="Proteomes" id="UP000824106">
    <property type="component" value="Unassembled WGS sequence"/>
</dbReference>
<evidence type="ECO:0000256" key="15">
    <source>
        <dbReference type="PIRSR" id="PIRSR604808-3"/>
    </source>
</evidence>
<feature type="site" description="Interaction with DNA substrate" evidence="15">
    <location>
        <position position="266"/>
    </location>
</feature>
<dbReference type="CDD" id="cd09087">
    <property type="entry name" value="Ape1-like_AP-endo"/>
    <property type="match status" value="1"/>
</dbReference>
<dbReference type="Pfam" id="PF03372">
    <property type="entry name" value="Exo_endo_phos"/>
    <property type="match status" value="1"/>
</dbReference>
<comment type="function">
    <text evidence="11">In addition to 3'- to 5'-exonuclease and 3'-phosphatase activities, ExoA was shown to make single-strand breaks at apurinic sites in DNA.</text>
</comment>
<evidence type="ECO:0000256" key="2">
    <source>
        <dbReference type="ARBA" id="ARBA00001936"/>
    </source>
</evidence>
<comment type="caution">
    <text evidence="17">The sequence shown here is derived from an EMBL/GenBank/DDBJ whole genome shotgun (WGS) entry which is preliminary data.</text>
</comment>
<feature type="binding site" evidence="14">
    <location>
        <position position="265"/>
    </location>
    <ligand>
        <name>Mg(2+)</name>
        <dbReference type="ChEBI" id="CHEBI:18420"/>
        <label>1</label>
    </ligand>
</feature>
<sequence>MKFISWNIDSLNAALTSDSNRAIMTRNVLKSIIDIDPMVIAIQETKLPRTGPTKKHLNILEKYFPDYKLAWNVSKEPARKSYAGTMFLYKNHLKPKITYPEIDAPDTMDAEGRILTLEFEEFYITQVYTPNAGAKLVRLAERQLWDKKYAEYLTSLDKEKVVFASGDFNVAHKEIDIAHPDRNRRSAGFTDEERAGFSYLLDQGFTDTFRYVHGEVRDVYSWWNQRAKTSKINNSGWRIDYWLVSDRAADKVIKSEMVDSGERQDHTPLLLEVDFS</sequence>
<comment type="cofactor">
    <cofactor evidence="2">
        <name>Mn(2+)</name>
        <dbReference type="ChEBI" id="CHEBI:29035"/>
    </cofactor>
</comment>
<evidence type="ECO:0000313" key="18">
    <source>
        <dbReference type="Proteomes" id="UP000824106"/>
    </source>
</evidence>
<feature type="binding site" evidence="14">
    <location>
        <position position="7"/>
    </location>
    <ligand>
        <name>Mg(2+)</name>
        <dbReference type="ChEBI" id="CHEBI:18420"/>
        <label>1</label>
    </ligand>
</feature>
<evidence type="ECO:0000256" key="3">
    <source>
        <dbReference type="ARBA" id="ARBA00007092"/>
    </source>
</evidence>
<evidence type="ECO:0000256" key="8">
    <source>
        <dbReference type="ARBA" id="ARBA00022801"/>
    </source>
</evidence>
<dbReference type="InterPro" id="IPR005135">
    <property type="entry name" value="Endo/exonuclease/phosphatase"/>
</dbReference>
<evidence type="ECO:0000256" key="4">
    <source>
        <dbReference type="ARBA" id="ARBA00012115"/>
    </source>
</evidence>
<evidence type="ECO:0000256" key="9">
    <source>
        <dbReference type="ARBA" id="ARBA00022839"/>
    </source>
</evidence>
<dbReference type="InterPro" id="IPR036691">
    <property type="entry name" value="Endo/exonu/phosph_ase_sf"/>
</dbReference>
<feature type="active site" description="Proton donor/acceptor" evidence="13">
    <location>
        <position position="167"/>
    </location>
</feature>
<keyword evidence="7 14" id="KW-0479">Metal-binding</keyword>
<dbReference type="PROSITE" id="PS51435">
    <property type="entry name" value="AP_NUCLEASE_F1_4"/>
    <property type="match status" value="1"/>
</dbReference>
<feature type="binding site" evidence="14">
    <location>
        <position position="167"/>
    </location>
    <ligand>
        <name>Mg(2+)</name>
        <dbReference type="ChEBI" id="CHEBI:18420"/>
        <label>1</label>
    </ligand>
</feature>
<proteinExistence type="inferred from homology"/>
<comment type="catalytic activity">
    <reaction evidence="1">
        <text>Exonucleolytic cleavage in the 3'- to 5'-direction to yield nucleoside 5'-phosphates.</text>
        <dbReference type="EC" id="3.1.11.2"/>
    </reaction>
</comment>
<dbReference type="InterPro" id="IPR020848">
    <property type="entry name" value="AP_endonuclease_F1_CS"/>
</dbReference>
<dbReference type="Gene3D" id="3.60.10.10">
    <property type="entry name" value="Endonuclease/exonuclease/phosphatase"/>
    <property type="match status" value="1"/>
</dbReference>
<evidence type="ECO:0000256" key="10">
    <source>
        <dbReference type="ARBA" id="ARBA00022842"/>
    </source>
</evidence>
<dbReference type="InterPro" id="IPR004808">
    <property type="entry name" value="AP_endonuc_1"/>
</dbReference>
<name>A0A9D2G1Q5_9LACT</name>
<dbReference type="EC" id="3.1.11.2" evidence="4"/>
<feature type="binding site" evidence="14">
    <location>
        <position position="266"/>
    </location>
    <ligand>
        <name>Mg(2+)</name>
        <dbReference type="ChEBI" id="CHEBI:18420"/>
        <label>1</label>
    </ligand>
</feature>
<comment type="cofactor">
    <cofactor evidence="14">
        <name>Mg(2+)</name>
        <dbReference type="ChEBI" id="CHEBI:18420"/>
    </cofactor>
    <cofactor evidence="14">
        <name>Mn(2+)</name>
        <dbReference type="ChEBI" id="CHEBI:29035"/>
    </cofactor>
    <text evidence="14">Probably binds two magnesium or manganese ions per subunit.</text>
</comment>
<evidence type="ECO:0000256" key="13">
    <source>
        <dbReference type="PIRSR" id="PIRSR604808-1"/>
    </source>
</evidence>
<feature type="site" description="Important for catalytic activity" evidence="15">
    <location>
        <position position="240"/>
    </location>
</feature>
<feature type="active site" evidence="13">
    <location>
        <position position="128"/>
    </location>
</feature>